<name>A0A5N0T7T1_9GAMM</name>
<comment type="caution">
    <text evidence="7">The sequence shown here is derived from an EMBL/GenBank/DDBJ whole genome shotgun (WGS) entry which is preliminary data.</text>
</comment>
<comment type="cofactor">
    <cofactor evidence="6">
        <name>Mg(2+)</name>
        <dbReference type="ChEBI" id="CHEBI:18420"/>
    </cofactor>
</comment>
<keyword evidence="6" id="KW-0234">DNA repair</keyword>
<protein>
    <recommendedName>
        <fullName evidence="6">Endonuclease V</fullName>
        <ecNumber evidence="6">3.1.21.7</ecNumber>
    </recommendedName>
    <alternativeName>
        <fullName evidence="6">Deoxyinosine 3'endonuclease</fullName>
    </alternativeName>
    <alternativeName>
        <fullName evidence="6">Deoxyribonuclease V</fullName>
        <shortName evidence="6">DNase V</shortName>
    </alternativeName>
</protein>
<organism evidence="7 8">
    <name type="scientific">Marinihelvus fidelis</name>
    <dbReference type="NCBI Taxonomy" id="2613842"/>
    <lineage>
        <taxon>Bacteria</taxon>
        <taxon>Pseudomonadati</taxon>
        <taxon>Pseudomonadota</taxon>
        <taxon>Gammaproteobacteria</taxon>
        <taxon>Chromatiales</taxon>
        <taxon>Wenzhouxiangellaceae</taxon>
        <taxon>Marinihelvus</taxon>
    </lineage>
</organism>
<comment type="similarity">
    <text evidence="6">Belongs to the endonuclease V family.</text>
</comment>
<proteinExistence type="inferred from homology"/>
<comment type="catalytic activity">
    <reaction evidence="6">
        <text>Endonucleolytic cleavage at apurinic or apyrimidinic sites to products with a 5'-phosphate.</text>
        <dbReference type="EC" id="3.1.21.7"/>
    </reaction>
</comment>
<comment type="function">
    <text evidence="6">DNA repair enzyme involved in the repair of deaminated bases. Selectively cleaves double-stranded DNA at the second phosphodiester bond 3' to a deoxyinosine leaving behind the intact lesion on the nicked DNA.</text>
</comment>
<dbReference type="GO" id="GO:0043737">
    <property type="term" value="F:deoxyribonuclease V activity"/>
    <property type="evidence" value="ECO:0007669"/>
    <property type="project" value="UniProtKB-UniRule"/>
</dbReference>
<evidence type="ECO:0000256" key="3">
    <source>
        <dbReference type="ARBA" id="ARBA00022722"/>
    </source>
</evidence>
<keyword evidence="3 6" id="KW-0540">Nuclease</keyword>
<evidence type="ECO:0000313" key="7">
    <source>
        <dbReference type="EMBL" id="KAA9130831.1"/>
    </source>
</evidence>
<dbReference type="RefSeq" id="WP_150864468.1">
    <property type="nucleotide sequence ID" value="NZ_VYXP01000006.1"/>
</dbReference>
<reference evidence="7 8" key="1">
    <citation type="submission" date="2019-09" db="EMBL/GenBank/DDBJ databases">
        <title>Wenzhouxiangella sp. Genome sequencing and assembly.</title>
        <authorList>
            <person name="Zhang R."/>
        </authorList>
    </citation>
    <scope>NUCLEOTIDE SEQUENCE [LARGE SCALE GENOMIC DNA]</scope>
    <source>
        <strain evidence="7 8">W260</strain>
    </source>
</reference>
<dbReference type="PANTHER" id="PTHR28511">
    <property type="entry name" value="ENDONUCLEASE V"/>
    <property type="match status" value="1"/>
</dbReference>
<sequence length="224" mass="24664">MPRALHRWDLDIAEARTVQTRLAARVETHDRLGQVRAIAGVDCGFEDDGRLTRAAVVVMRWPGLDVIESTLARVPTTFPYIPGYLSFREMPAILAAFKQLETRPDLLLCDGQGIAHPRRLGIACHLGLWLDRPAVGVGKSRLVGAFEPPGEEKGSSTPLVVHDETIGAVLRTRDRVRPLFVSPGHRIGVDSAARWVLDCAIRYRLPEPVHAADRLASSKSCGRN</sequence>
<keyword evidence="4 6" id="KW-0255">Endonuclease</keyword>
<dbReference type="InterPro" id="IPR007581">
    <property type="entry name" value="Endonuclease-V"/>
</dbReference>
<evidence type="ECO:0000256" key="5">
    <source>
        <dbReference type="ARBA" id="ARBA00022801"/>
    </source>
</evidence>
<dbReference type="NCBIfam" id="NF008629">
    <property type="entry name" value="PRK11617.1"/>
    <property type="match status" value="1"/>
</dbReference>
<dbReference type="PANTHER" id="PTHR28511:SF1">
    <property type="entry name" value="ENDONUCLEASE V"/>
    <property type="match status" value="1"/>
</dbReference>
<feature type="site" description="Interaction with target DNA" evidence="6">
    <location>
        <position position="80"/>
    </location>
</feature>
<dbReference type="GO" id="GO:0000287">
    <property type="term" value="F:magnesium ion binding"/>
    <property type="evidence" value="ECO:0007669"/>
    <property type="project" value="UniProtKB-UniRule"/>
</dbReference>
<dbReference type="EMBL" id="VYXP01000006">
    <property type="protein sequence ID" value="KAA9130831.1"/>
    <property type="molecule type" value="Genomic_DNA"/>
</dbReference>
<evidence type="ECO:0000313" key="8">
    <source>
        <dbReference type="Proteomes" id="UP000325372"/>
    </source>
</evidence>
<gene>
    <name evidence="6" type="primary">nfi</name>
    <name evidence="7" type="ORF">F3N42_10710</name>
</gene>
<dbReference type="GO" id="GO:0003727">
    <property type="term" value="F:single-stranded RNA binding"/>
    <property type="evidence" value="ECO:0007669"/>
    <property type="project" value="TreeGrafter"/>
</dbReference>
<comment type="subcellular location">
    <subcellularLocation>
        <location evidence="1 6">Cytoplasm</location>
    </subcellularLocation>
</comment>
<dbReference type="Gene3D" id="3.30.2170.10">
    <property type="entry name" value="archaeoglobus fulgidus dsm 4304 superfamily"/>
    <property type="match status" value="1"/>
</dbReference>
<feature type="binding site" evidence="6">
    <location>
        <position position="42"/>
    </location>
    <ligand>
        <name>Mg(2+)</name>
        <dbReference type="ChEBI" id="CHEBI:18420"/>
    </ligand>
</feature>
<dbReference type="GO" id="GO:0006281">
    <property type="term" value="P:DNA repair"/>
    <property type="evidence" value="ECO:0007669"/>
    <property type="project" value="UniProtKB-UniRule"/>
</dbReference>
<keyword evidence="2 6" id="KW-0963">Cytoplasm</keyword>
<dbReference type="AlphaFoldDB" id="A0A5N0T7T1"/>
<dbReference type="Proteomes" id="UP000325372">
    <property type="component" value="Unassembled WGS sequence"/>
</dbReference>
<evidence type="ECO:0000256" key="4">
    <source>
        <dbReference type="ARBA" id="ARBA00022759"/>
    </source>
</evidence>
<evidence type="ECO:0000256" key="2">
    <source>
        <dbReference type="ARBA" id="ARBA00022490"/>
    </source>
</evidence>
<dbReference type="HAMAP" id="MF_00801">
    <property type="entry name" value="Endonuclease_5"/>
    <property type="match status" value="1"/>
</dbReference>
<keyword evidence="6" id="KW-0479">Metal-binding</keyword>
<evidence type="ECO:0000256" key="6">
    <source>
        <dbReference type="HAMAP-Rule" id="MF_00801"/>
    </source>
</evidence>
<dbReference type="Pfam" id="PF04493">
    <property type="entry name" value="Endonuclease_5"/>
    <property type="match status" value="1"/>
</dbReference>
<dbReference type="CDD" id="cd06559">
    <property type="entry name" value="Endonuclease_V"/>
    <property type="match status" value="1"/>
</dbReference>
<evidence type="ECO:0000256" key="1">
    <source>
        <dbReference type="ARBA" id="ARBA00004496"/>
    </source>
</evidence>
<keyword evidence="5 6" id="KW-0378">Hydrolase</keyword>
<accession>A0A5N0T7T1</accession>
<dbReference type="EC" id="3.1.21.7" evidence="6"/>
<keyword evidence="6" id="KW-0460">Magnesium</keyword>
<dbReference type="GO" id="GO:0016891">
    <property type="term" value="F:RNA endonuclease activity producing 5'-phosphomonoesters, hydrolytic mechanism"/>
    <property type="evidence" value="ECO:0007669"/>
    <property type="project" value="TreeGrafter"/>
</dbReference>
<keyword evidence="8" id="KW-1185">Reference proteome</keyword>
<feature type="binding site" evidence="6">
    <location>
        <position position="110"/>
    </location>
    <ligand>
        <name>Mg(2+)</name>
        <dbReference type="ChEBI" id="CHEBI:18420"/>
    </ligand>
</feature>
<keyword evidence="6" id="KW-0227">DNA damage</keyword>
<dbReference type="GO" id="GO:0005737">
    <property type="term" value="C:cytoplasm"/>
    <property type="evidence" value="ECO:0007669"/>
    <property type="project" value="UniProtKB-SubCell"/>
</dbReference>